<feature type="compositionally biased region" description="Polar residues" evidence="1">
    <location>
        <begin position="25"/>
        <end position="39"/>
    </location>
</feature>
<evidence type="ECO:0000256" key="2">
    <source>
        <dbReference type="SAM" id="SignalP"/>
    </source>
</evidence>
<evidence type="ECO:0000313" key="3">
    <source>
        <dbReference type="EMBL" id="ACD59815.1"/>
    </source>
</evidence>
<gene>
    <name evidence="3" type="ordered locus">PXO_01574</name>
</gene>
<feature type="region of interest" description="Disordered" evidence="1">
    <location>
        <begin position="25"/>
        <end position="91"/>
    </location>
</feature>
<feature type="chain" id="PRO_5005330902" description="Secreted protein" evidence="2">
    <location>
        <begin position="28"/>
        <end position="168"/>
    </location>
</feature>
<accession>A0A0K0GLX0</accession>
<dbReference type="eggNOG" id="ENOG50315RY">
    <property type="taxonomic scope" value="Bacteria"/>
</dbReference>
<dbReference type="Proteomes" id="UP000001740">
    <property type="component" value="Chromosome"/>
</dbReference>
<organism evidence="3 4">
    <name type="scientific">Xanthomonas oryzae pv. oryzae (strain PXO99A)</name>
    <dbReference type="NCBI Taxonomy" id="360094"/>
    <lineage>
        <taxon>Bacteria</taxon>
        <taxon>Pseudomonadati</taxon>
        <taxon>Pseudomonadota</taxon>
        <taxon>Gammaproteobacteria</taxon>
        <taxon>Lysobacterales</taxon>
        <taxon>Lysobacteraceae</taxon>
        <taxon>Xanthomonas</taxon>
    </lineage>
</organism>
<dbReference type="EMBL" id="CP000967">
    <property type="protein sequence ID" value="ACD59815.1"/>
    <property type="molecule type" value="Genomic_DNA"/>
</dbReference>
<name>A0A0K0GLX0_XANOP</name>
<evidence type="ECO:0000256" key="1">
    <source>
        <dbReference type="SAM" id="MobiDB-lite"/>
    </source>
</evidence>
<proteinExistence type="predicted"/>
<feature type="signal peptide" evidence="2">
    <location>
        <begin position="1"/>
        <end position="27"/>
    </location>
</feature>
<evidence type="ECO:0008006" key="5">
    <source>
        <dbReference type="Google" id="ProtNLM"/>
    </source>
</evidence>
<reference evidence="3 4" key="1">
    <citation type="journal article" date="2008" name="BMC Genomics">
        <title>Genome sequence and rapid evolution of the rice pathogen Xanthomonas oryzae pv. oryzae PXO99A.</title>
        <authorList>
            <person name="Salzberg S.L."/>
            <person name="Sommer D.D."/>
            <person name="Schatz M.C."/>
            <person name="Phillippy A.M."/>
            <person name="Rabinowicz P.D."/>
            <person name="Tsuge S."/>
            <person name="Furutani A."/>
            <person name="Ochiai H."/>
            <person name="Delcher A.L."/>
            <person name="Kelley D."/>
            <person name="Madupu R."/>
            <person name="Puiu D."/>
            <person name="Radune D."/>
            <person name="Shumway M."/>
            <person name="Trapnell C."/>
            <person name="Aparna G."/>
            <person name="Jha G."/>
            <person name="Pandey A."/>
            <person name="Patil P.B."/>
            <person name="Ishihara H."/>
            <person name="Meyer D.F."/>
            <person name="Szurek B."/>
            <person name="Verdier V."/>
            <person name="Koebnik R."/>
            <person name="Dow J.M."/>
            <person name="Ryan R.P."/>
            <person name="Hirata H."/>
            <person name="Tsuyumu S."/>
            <person name="Won Lee S."/>
            <person name="Seo Y.S."/>
            <person name="Sriariyanum M."/>
            <person name="Ronald P.C."/>
            <person name="Sonti R.V."/>
            <person name="Van Sluys M.A."/>
            <person name="Leach J.E."/>
            <person name="White F.F."/>
            <person name="Bogdanove A.J."/>
        </authorList>
    </citation>
    <scope>NUCLEOTIDE SEQUENCE [LARGE SCALE GENOMIC DNA]</scope>
    <source>
        <strain evidence="3 4">PXO99A</strain>
    </source>
</reference>
<evidence type="ECO:0000313" key="4">
    <source>
        <dbReference type="Proteomes" id="UP000001740"/>
    </source>
</evidence>
<sequence length="168" mass="17359">MKPMKRSLLVLVTLFATGSVASGSALAQASDGNTETATPRSLDLSLPQAPVQLRSDPAYSADPPGTFYGDKSGPKPALARPSAASIATERAEQCQGKLHGAVETGLGYSNRGGNSNWQAVNLNSCKTYYDDDGKAHQIGVSISVGRGEGALFGPRYAPGGYGPGPFGW</sequence>
<protein>
    <recommendedName>
        <fullName evidence="5">Secreted protein</fullName>
    </recommendedName>
</protein>
<keyword evidence="2" id="KW-0732">Signal</keyword>
<dbReference type="KEGG" id="xop:PXO_01574"/>
<dbReference type="AlphaFoldDB" id="A0A0K0GLX0"/>
<dbReference type="HOGENOM" id="CLU_1651489_0_0_6"/>